<keyword evidence="1" id="KW-0472">Membrane</keyword>
<proteinExistence type="predicted"/>
<dbReference type="Proteomes" id="UP001500822">
    <property type="component" value="Unassembled WGS sequence"/>
</dbReference>
<sequence length="184" mass="18574">MQQRLFALAIAILATIAGWLTTLTWADIGPAFDTPFQWNGFGTLTTDLDAGSTAGLQATPLGMWVAVACLIALVAAVAMAVPTPALANPLRPIAAVATLIAAVIPIVVLLRPSTFLGGVFDAMGIGPILTDDHYADIVDEVLAQPTLIALAVVLVVLAAVCVAAALATRPAKPAAAAEAAAAAE</sequence>
<keyword evidence="3" id="KW-1185">Reference proteome</keyword>
<evidence type="ECO:0000256" key="1">
    <source>
        <dbReference type="SAM" id="Phobius"/>
    </source>
</evidence>
<name>A0ABP8Z7V2_9ACTN</name>
<evidence type="ECO:0000313" key="3">
    <source>
        <dbReference type="Proteomes" id="UP001500822"/>
    </source>
</evidence>
<dbReference type="RefSeq" id="WP_345313297.1">
    <property type="nucleotide sequence ID" value="NZ_BAABIE010000007.1"/>
</dbReference>
<gene>
    <name evidence="2" type="ORF">GCM10023217_19060</name>
</gene>
<evidence type="ECO:0000313" key="2">
    <source>
        <dbReference type="EMBL" id="GAA4749004.1"/>
    </source>
</evidence>
<comment type="caution">
    <text evidence="2">The sequence shown here is derived from an EMBL/GenBank/DDBJ whole genome shotgun (WGS) entry which is preliminary data.</text>
</comment>
<keyword evidence="1" id="KW-1133">Transmembrane helix</keyword>
<feature type="transmembrane region" description="Helical" evidence="1">
    <location>
        <begin position="147"/>
        <end position="167"/>
    </location>
</feature>
<feature type="transmembrane region" description="Helical" evidence="1">
    <location>
        <begin position="61"/>
        <end position="81"/>
    </location>
</feature>
<dbReference type="EMBL" id="BAABIE010000007">
    <property type="protein sequence ID" value="GAA4749004.1"/>
    <property type="molecule type" value="Genomic_DNA"/>
</dbReference>
<protein>
    <submittedName>
        <fullName evidence="2">Uncharacterized protein</fullName>
    </submittedName>
</protein>
<keyword evidence="1" id="KW-0812">Transmembrane</keyword>
<reference evidence="3" key="1">
    <citation type="journal article" date="2019" name="Int. J. Syst. Evol. Microbiol.">
        <title>The Global Catalogue of Microorganisms (GCM) 10K type strain sequencing project: providing services to taxonomists for standard genome sequencing and annotation.</title>
        <authorList>
            <consortium name="The Broad Institute Genomics Platform"/>
            <consortium name="The Broad Institute Genome Sequencing Center for Infectious Disease"/>
            <person name="Wu L."/>
            <person name="Ma J."/>
        </authorList>
    </citation>
    <scope>NUCLEOTIDE SEQUENCE [LARGE SCALE GENOMIC DNA]</scope>
    <source>
        <strain evidence="3">JCM 18077</strain>
    </source>
</reference>
<feature type="transmembrane region" description="Helical" evidence="1">
    <location>
        <begin position="93"/>
        <end position="110"/>
    </location>
</feature>
<accession>A0ABP8Z7V2</accession>
<organism evidence="2 3">
    <name type="scientific">Gordonia alkaliphila</name>
    <dbReference type="NCBI Taxonomy" id="1053547"/>
    <lineage>
        <taxon>Bacteria</taxon>
        <taxon>Bacillati</taxon>
        <taxon>Actinomycetota</taxon>
        <taxon>Actinomycetes</taxon>
        <taxon>Mycobacteriales</taxon>
        <taxon>Gordoniaceae</taxon>
        <taxon>Gordonia</taxon>
    </lineage>
</organism>